<dbReference type="STRING" id="183478.A0A364N6P5"/>
<accession>A0A364N6P5</accession>
<comment type="similarity">
    <text evidence="4">Belongs to the cytochrome c oxidase subunit 6B family.</text>
</comment>
<keyword evidence="8" id="KW-0539">Nucleus</keyword>
<evidence type="ECO:0000313" key="12">
    <source>
        <dbReference type="Proteomes" id="UP000249619"/>
    </source>
</evidence>
<name>A0A364N6P5_STELY</name>
<feature type="region of interest" description="Disordered" evidence="9">
    <location>
        <begin position="110"/>
        <end position="154"/>
    </location>
</feature>
<comment type="subcellular location">
    <subcellularLocation>
        <location evidence="2">Cytoplasm</location>
    </subcellularLocation>
    <subcellularLocation>
        <location evidence="3">Mitochondrion intermembrane space</location>
    </subcellularLocation>
    <subcellularLocation>
        <location evidence="1">Nucleus</location>
    </subcellularLocation>
</comment>
<organism evidence="11 12">
    <name type="scientific">Stemphylium lycopersici</name>
    <name type="common">Tomato gray leaf spot disease fungus</name>
    <name type="synonym">Thyrospora lycopersici</name>
    <dbReference type="NCBI Taxonomy" id="183478"/>
    <lineage>
        <taxon>Eukaryota</taxon>
        <taxon>Fungi</taxon>
        <taxon>Dikarya</taxon>
        <taxon>Ascomycota</taxon>
        <taxon>Pezizomycotina</taxon>
        <taxon>Dothideomycetes</taxon>
        <taxon>Pleosporomycetidae</taxon>
        <taxon>Pleosporales</taxon>
        <taxon>Pleosporineae</taxon>
        <taxon>Pleosporaceae</taxon>
        <taxon>Stemphylium</taxon>
    </lineage>
</organism>
<keyword evidence="7" id="KW-1015">Disulfide bond</keyword>
<keyword evidence="10" id="KW-0732">Signal</keyword>
<dbReference type="EC" id="1.9.3.1" evidence="11"/>
<evidence type="ECO:0000256" key="5">
    <source>
        <dbReference type="ARBA" id="ARBA00022490"/>
    </source>
</evidence>
<keyword evidence="11" id="KW-0560">Oxidoreductase</keyword>
<dbReference type="PROSITE" id="PS51808">
    <property type="entry name" value="CHCH"/>
    <property type="match status" value="1"/>
</dbReference>
<evidence type="ECO:0000256" key="2">
    <source>
        <dbReference type="ARBA" id="ARBA00004496"/>
    </source>
</evidence>
<evidence type="ECO:0000256" key="4">
    <source>
        <dbReference type="ARBA" id="ARBA00006425"/>
    </source>
</evidence>
<dbReference type="FunFam" id="1.10.10.140:FF:000003">
    <property type="entry name" value="Cytochrome c oxidase assembly factor 6"/>
    <property type="match status" value="1"/>
</dbReference>
<evidence type="ECO:0000256" key="1">
    <source>
        <dbReference type="ARBA" id="ARBA00004123"/>
    </source>
</evidence>
<dbReference type="InterPro" id="IPR048280">
    <property type="entry name" value="COX6B-like"/>
</dbReference>
<evidence type="ECO:0000256" key="8">
    <source>
        <dbReference type="ARBA" id="ARBA00023242"/>
    </source>
</evidence>
<keyword evidence="12" id="KW-1185">Reference proteome</keyword>
<evidence type="ECO:0000256" key="3">
    <source>
        <dbReference type="ARBA" id="ARBA00004569"/>
    </source>
</evidence>
<reference evidence="12" key="1">
    <citation type="submission" date="2018-05" db="EMBL/GenBank/DDBJ databases">
        <title>Draft genome sequence of Stemphylium lycopersici strain CIDEFI 213.</title>
        <authorList>
            <person name="Medina R."/>
            <person name="Franco M.E.E."/>
            <person name="Lucentini C.G."/>
            <person name="Saparrat M.C.N."/>
            <person name="Balatti P.A."/>
        </authorList>
    </citation>
    <scope>NUCLEOTIDE SEQUENCE [LARGE SCALE GENOMIC DNA]</scope>
    <source>
        <strain evidence="12">CIDEFI 213</strain>
    </source>
</reference>
<proteinExistence type="inferred from homology"/>
<feature type="chain" id="PRO_5016604437" evidence="10">
    <location>
        <begin position="27"/>
        <end position="370"/>
    </location>
</feature>
<evidence type="ECO:0000256" key="6">
    <source>
        <dbReference type="ARBA" id="ARBA00023128"/>
    </source>
</evidence>
<dbReference type="GO" id="GO:0016491">
    <property type="term" value="F:oxidoreductase activity"/>
    <property type="evidence" value="ECO:0007669"/>
    <property type="project" value="UniProtKB-KW"/>
</dbReference>
<evidence type="ECO:0000256" key="7">
    <source>
        <dbReference type="ARBA" id="ARBA00023157"/>
    </source>
</evidence>
<sequence length="370" mass="41070">MLWEHVLCSLPCAFLAFASSIPRHEAQQPLLLEQQPASSKSDTINVVLAFTESGSTMEQQGEIPLHERVLPGVDLPSHLSVIKIVTAVTGQGRSVSLERLDKIMCRMMPETRRKDRRGPPEEVRGDGMRIQGGDDQVDDMYGQGKAQRPPNRRIPAQTLPTEQKIKADLLARYQRGEQDEDAGACICSPTALGRTSLERHAISTPPGSTHLLLPTPPHCASTPDRTRCRDSFGPLLHLRTFSASSHSALMGWFGSSSKDDSGVKKTEGGAFESPSRSNRKQCYAARDAFFECLDKNNVLDSINTKSGRDKAASFCGQFDHEFEKNCAHSWVEYFKKQRVVNYQREQTIKKIEMQGGEIQAPQLPLPGQNK</sequence>
<dbReference type="Pfam" id="PF02297">
    <property type="entry name" value="COX6B"/>
    <property type="match status" value="1"/>
</dbReference>
<feature type="region of interest" description="Disordered" evidence="9">
    <location>
        <begin position="205"/>
        <end position="225"/>
    </location>
</feature>
<dbReference type="AlphaFoldDB" id="A0A364N6P5"/>
<feature type="signal peptide" evidence="10">
    <location>
        <begin position="1"/>
        <end position="26"/>
    </location>
</feature>
<dbReference type="Proteomes" id="UP000249619">
    <property type="component" value="Unassembled WGS sequence"/>
</dbReference>
<dbReference type="EMBL" id="QGDH01000045">
    <property type="protein sequence ID" value="RAR12803.1"/>
    <property type="molecule type" value="Genomic_DNA"/>
</dbReference>
<dbReference type="PANTHER" id="PTHR47677:SF1">
    <property type="entry name" value="CYTOCHROME C OXIDASE ASSEMBLY FACTOR 6"/>
    <property type="match status" value="1"/>
</dbReference>
<comment type="caution">
    <text evidence="11">The sequence shown here is derived from an EMBL/GenBank/DDBJ whole genome shotgun (WGS) entry which is preliminary data.</text>
</comment>
<feature type="region of interest" description="Disordered" evidence="9">
    <location>
        <begin position="257"/>
        <end position="277"/>
    </location>
</feature>
<gene>
    <name evidence="11" type="ORF">DDE83_003838</name>
</gene>
<feature type="compositionally biased region" description="Basic and acidic residues" evidence="9">
    <location>
        <begin position="110"/>
        <end position="127"/>
    </location>
</feature>
<dbReference type="InterPro" id="IPR036549">
    <property type="entry name" value="CX6/COA6-like_sf"/>
</dbReference>
<dbReference type="SUPFAM" id="SSF47694">
    <property type="entry name" value="Cytochrome c oxidase subunit h"/>
    <property type="match status" value="1"/>
</dbReference>
<keyword evidence="6" id="KW-0496">Mitochondrion</keyword>
<protein>
    <submittedName>
        <fullName evidence="11">Cytochrome c oxidase subunit vib protein</fullName>
        <ecNumber evidence="11">1.9.3.1</ecNumber>
    </submittedName>
</protein>
<dbReference type="Gene3D" id="1.10.10.140">
    <property type="entry name" value="Cytochrome c oxidase, subunit VIb"/>
    <property type="match status" value="1"/>
</dbReference>
<dbReference type="GO" id="GO:0005758">
    <property type="term" value="C:mitochondrial intermembrane space"/>
    <property type="evidence" value="ECO:0007669"/>
    <property type="project" value="UniProtKB-SubCell"/>
</dbReference>
<dbReference type="GO" id="GO:0005634">
    <property type="term" value="C:nucleus"/>
    <property type="evidence" value="ECO:0007669"/>
    <property type="project" value="UniProtKB-SubCell"/>
</dbReference>
<keyword evidence="5" id="KW-0963">Cytoplasm</keyword>
<evidence type="ECO:0000256" key="9">
    <source>
        <dbReference type="SAM" id="MobiDB-lite"/>
    </source>
</evidence>
<dbReference type="PANTHER" id="PTHR47677">
    <property type="entry name" value="CYTOCHROME C OXIDASE ASSEMBLY FACTOR 6"/>
    <property type="match status" value="1"/>
</dbReference>
<evidence type="ECO:0000313" key="11">
    <source>
        <dbReference type="EMBL" id="RAR12803.1"/>
    </source>
</evidence>
<dbReference type="GO" id="GO:0033617">
    <property type="term" value="P:mitochondrial respiratory chain complex IV assembly"/>
    <property type="evidence" value="ECO:0007669"/>
    <property type="project" value="TreeGrafter"/>
</dbReference>
<feature type="compositionally biased region" description="Basic and acidic residues" evidence="9">
    <location>
        <begin position="257"/>
        <end position="267"/>
    </location>
</feature>
<dbReference type="InterPro" id="IPR048281">
    <property type="entry name" value="COA6_fun"/>
</dbReference>
<evidence type="ECO:0000256" key="10">
    <source>
        <dbReference type="SAM" id="SignalP"/>
    </source>
</evidence>